<proteinExistence type="predicted"/>
<evidence type="ECO:0000256" key="3">
    <source>
        <dbReference type="SAM" id="Phobius"/>
    </source>
</evidence>
<dbReference type="Pfam" id="PF02181">
    <property type="entry name" value="FH2"/>
    <property type="match status" value="1"/>
</dbReference>
<reference evidence="6 7" key="2">
    <citation type="submission" date="2024-07" db="EMBL/GenBank/DDBJ databases">
        <authorList>
            <person name="Akdeniz Z."/>
        </authorList>
    </citation>
    <scope>NUCLEOTIDE SEQUENCE [LARGE SCALE GENOMIC DNA]</scope>
</reference>
<keyword evidence="3" id="KW-0472">Membrane</keyword>
<name>A0AA86TLR3_9EUKA</name>
<evidence type="ECO:0000256" key="2">
    <source>
        <dbReference type="SAM" id="MobiDB-lite"/>
    </source>
</evidence>
<feature type="domain" description="FH2" evidence="4">
    <location>
        <begin position="696"/>
        <end position="1116"/>
    </location>
</feature>
<dbReference type="InterPro" id="IPR042201">
    <property type="entry name" value="FH2_Formin_sf"/>
</dbReference>
<dbReference type="EMBL" id="CATOUU010000174">
    <property type="protein sequence ID" value="CAI9919482.1"/>
    <property type="molecule type" value="Genomic_DNA"/>
</dbReference>
<dbReference type="InterPro" id="IPR015425">
    <property type="entry name" value="FH2_Formin"/>
</dbReference>
<dbReference type="Gene3D" id="1.20.58.2220">
    <property type="entry name" value="Formin, FH2 domain"/>
    <property type="match status" value="1"/>
</dbReference>
<dbReference type="PANTHER" id="PTHR45725">
    <property type="entry name" value="FORMIN HOMOLOGY 2 FAMILY MEMBER"/>
    <property type="match status" value="1"/>
</dbReference>
<organism evidence="5">
    <name type="scientific">Hexamita inflata</name>
    <dbReference type="NCBI Taxonomy" id="28002"/>
    <lineage>
        <taxon>Eukaryota</taxon>
        <taxon>Metamonada</taxon>
        <taxon>Diplomonadida</taxon>
        <taxon>Hexamitidae</taxon>
        <taxon>Hexamitinae</taxon>
        <taxon>Hexamita</taxon>
    </lineage>
</organism>
<evidence type="ECO:0000313" key="6">
    <source>
        <dbReference type="EMBL" id="CAL6090040.1"/>
    </source>
</evidence>
<dbReference type="SMART" id="SM00498">
    <property type="entry name" value="FH2"/>
    <property type="match status" value="1"/>
</dbReference>
<protein>
    <submittedName>
        <fullName evidence="5">Formin homology 2 domain-containing protein</fullName>
    </submittedName>
    <submittedName>
        <fullName evidence="6">Formin_homology 2 domain-containing protein</fullName>
    </submittedName>
</protein>
<keyword evidence="3" id="KW-0812">Transmembrane</keyword>
<dbReference type="PANTHER" id="PTHR45725:SF1">
    <property type="entry name" value="DISHEVELLED ASSOCIATED ACTIVATOR OF MORPHOGENESIS, ISOFORM D"/>
    <property type="match status" value="1"/>
</dbReference>
<feature type="transmembrane region" description="Helical" evidence="3">
    <location>
        <begin position="155"/>
        <end position="174"/>
    </location>
</feature>
<sequence>MFGQTQKNKKLAKELKEKFKPTFSTSGEFIGLLQAAKKNNQILDITFTSQMRECIEDKQFQSQFRDAEGISLLFTQLSKLLNQLIILGQEPFYDSQVHFQDEKIIKIEEQIDINMQSVRLLLDCRVGIQQVLLHQSAVYTLFRVLGDVHSEEARCIALFIISVLSLLPPAFYALPTILNGLEMYSSTKGVSRFQALLQLGRLGFIKESSTTAEQMMFFYEIYIIITNLTKSEFNVCLQSRMNLRSEIQQAGYELFDKQVSQQILKQLKAKLGEDKVNNAHPIFKVISEQTLQHTRCLEQLDSYVSDQITPEIMKQDQLLLQILTLLTVRNNFNEQELSDQRESEFRTNIEIQSKDLNFDFDELLDKVNDSVQSLQSIDRANFQEALLNLLSVTQQQTESSHTATSYIFESLKNFSNQLVNFKHCFSDFGLEQAFNIDAEGSQLSQLRVTDVLSKYNKLTAYQILNELEVMTGKPLGIQIQQLYKNIQTFDKPRVQLISEEKLIELENFQQILKEKQLQINNLYQQNMNLLKENKICQHGLKANNIKYDSLLAHDEVKQILKQFEQDKKQNPAIYAQNCSDFELVVKKTNVMQPSTALPPPPTNAIQSNLPPLPPPPPSSKPSSPQLLPPPPTTGSLPPPPMAPMQSSMSLPPPPPSGQLSPPPMVPGQPKVPVSGLQCPVPGPVVPGSPIVQNPAKQSQNVLEVRVRPLMWDKLKDNEVSQESVWKEICRDDIKFNEYQLRVIGAAFMQSEPVSPLMQSTDNLSASLKKQVQLLDARKSQQLQILLQKYKSLSIDQIIQRILYLQPLSEFESGIETLVQACPSEAELQQCAEFKEFDQLAKPEQFIQKLSIFPYLQQRLNNWKFMGEFSHEVSKFRPVFSLTQKFLTIVNENQNFLLFLKHMVSVGNTLNANTPRGQAYGFKLKSLGKFLELKDSRGSCLVNFIIQMLNKTLSAERKEYIAQLGADPIGQELKYLNDNNYPLQGLQELIIITQNMQRTNYLEQNQQFTAFNNKYQALKQFKQFITSTDDKYEKVVQQFLAENDKQINSYINLQKTVEGLVEKSLQRYCEKSFDDFCKYICDFAQGCAKEIRDVQDKAELEKKNKLSSKSHLRSRSKILLDDQSDESLMRNLMQQYLKIK</sequence>
<feature type="compositionally biased region" description="Pro residues" evidence="2">
    <location>
        <begin position="650"/>
        <end position="666"/>
    </location>
</feature>
<feature type="compositionally biased region" description="Pro residues" evidence="2">
    <location>
        <begin position="610"/>
        <end position="619"/>
    </location>
</feature>
<feature type="compositionally biased region" description="Pro residues" evidence="2">
    <location>
        <begin position="626"/>
        <end position="642"/>
    </location>
</feature>
<evidence type="ECO:0000256" key="1">
    <source>
        <dbReference type="SAM" id="Coils"/>
    </source>
</evidence>
<accession>A0AA86TLR3</accession>
<gene>
    <name evidence="6" type="ORF">HINF_LOCUS65120</name>
    <name evidence="5" type="ORF">HINF_LOCUS7127</name>
</gene>
<comment type="caution">
    <text evidence="5">The sequence shown here is derived from an EMBL/GenBank/DDBJ whole genome shotgun (WGS) entry which is preliminary data.</text>
</comment>
<dbReference type="InterPro" id="IPR016024">
    <property type="entry name" value="ARM-type_fold"/>
</dbReference>
<dbReference type="SUPFAM" id="SSF101447">
    <property type="entry name" value="Formin homology 2 domain (FH2 domain)"/>
    <property type="match status" value="1"/>
</dbReference>
<dbReference type="InterPro" id="IPR051425">
    <property type="entry name" value="Formin_Homology"/>
</dbReference>
<evidence type="ECO:0000313" key="5">
    <source>
        <dbReference type="EMBL" id="CAI9919482.1"/>
    </source>
</evidence>
<evidence type="ECO:0000313" key="7">
    <source>
        <dbReference type="Proteomes" id="UP001642409"/>
    </source>
</evidence>
<dbReference type="EMBL" id="CAXDID020000424">
    <property type="protein sequence ID" value="CAL6090040.1"/>
    <property type="molecule type" value="Genomic_DNA"/>
</dbReference>
<dbReference type="Proteomes" id="UP001642409">
    <property type="component" value="Unassembled WGS sequence"/>
</dbReference>
<evidence type="ECO:0000259" key="4">
    <source>
        <dbReference type="PROSITE" id="PS51444"/>
    </source>
</evidence>
<reference evidence="5" key="1">
    <citation type="submission" date="2023-06" db="EMBL/GenBank/DDBJ databases">
        <authorList>
            <person name="Kurt Z."/>
        </authorList>
    </citation>
    <scope>NUCLEOTIDE SEQUENCE</scope>
</reference>
<feature type="region of interest" description="Disordered" evidence="2">
    <location>
        <begin position="592"/>
        <end position="674"/>
    </location>
</feature>
<feature type="coiled-coil region" evidence="1">
    <location>
        <begin position="505"/>
        <end position="532"/>
    </location>
</feature>
<dbReference type="AlphaFoldDB" id="A0AA86TLR3"/>
<keyword evidence="1" id="KW-0175">Coiled coil</keyword>
<dbReference type="PROSITE" id="PS51444">
    <property type="entry name" value="FH2"/>
    <property type="match status" value="1"/>
</dbReference>
<dbReference type="SUPFAM" id="SSF48371">
    <property type="entry name" value="ARM repeat"/>
    <property type="match status" value="1"/>
</dbReference>
<keyword evidence="7" id="KW-1185">Reference proteome</keyword>
<keyword evidence="3" id="KW-1133">Transmembrane helix</keyword>